<organism evidence="1 2">
    <name type="scientific">Octopus vulgaris</name>
    <name type="common">Common octopus</name>
    <dbReference type="NCBI Taxonomy" id="6645"/>
    <lineage>
        <taxon>Eukaryota</taxon>
        <taxon>Metazoa</taxon>
        <taxon>Spiralia</taxon>
        <taxon>Lophotrochozoa</taxon>
        <taxon>Mollusca</taxon>
        <taxon>Cephalopoda</taxon>
        <taxon>Coleoidea</taxon>
        <taxon>Octopodiformes</taxon>
        <taxon>Octopoda</taxon>
        <taxon>Incirrata</taxon>
        <taxon>Octopodidae</taxon>
        <taxon>Octopus</taxon>
    </lineage>
</organism>
<dbReference type="AlphaFoldDB" id="A0AA36BCV1"/>
<accession>A0AA36BCV1</accession>
<name>A0AA36BCV1_OCTVU</name>
<reference evidence="1" key="1">
    <citation type="submission" date="2023-08" db="EMBL/GenBank/DDBJ databases">
        <authorList>
            <person name="Alioto T."/>
            <person name="Alioto T."/>
            <person name="Gomez Garrido J."/>
        </authorList>
    </citation>
    <scope>NUCLEOTIDE SEQUENCE</scope>
</reference>
<dbReference type="EMBL" id="OX597826">
    <property type="protein sequence ID" value="CAI9732091.1"/>
    <property type="molecule type" value="Genomic_DNA"/>
</dbReference>
<proteinExistence type="predicted"/>
<dbReference type="Proteomes" id="UP001162480">
    <property type="component" value="Chromosome 13"/>
</dbReference>
<sequence>MLELVILKEATRNVRIINTLNRALTNADIPLNKTLKRGCRVREPLVTESPAMDMEQMDLQESLGLKSNHNSMSTIQFWKEIPEKNILN</sequence>
<evidence type="ECO:0000313" key="1">
    <source>
        <dbReference type="EMBL" id="CAI9732091.1"/>
    </source>
</evidence>
<keyword evidence="2" id="KW-1185">Reference proteome</keyword>
<protein>
    <submittedName>
        <fullName evidence="1">Uncharacterized protein</fullName>
    </submittedName>
</protein>
<evidence type="ECO:0000313" key="2">
    <source>
        <dbReference type="Proteomes" id="UP001162480"/>
    </source>
</evidence>
<gene>
    <name evidence="1" type="ORF">OCTVUL_1B029732</name>
</gene>